<evidence type="ECO:0000313" key="3">
    <source>
        <dbReference type="Proteomes" id="UP000290958"/>
    </source>
</evidence>
<keyword evidence="3" id="KW-1185">Reference proteome</keyword>
<evidence type="ECO:0000313" key="2">
    <source>
        <dbReference type="EMBL" id="RXR27244.1"/>
    </source>
</evidence>
<evidence type="ECO:0000259" key="1">
    <source>
        <dbReference type="Pfam" id="PF00582"/>
    </source>
</evidence>
<dbReference type="Pfam" id="PF00582">
    <property type="entry name" value="Usp"/>
    <property type="match status" value="1"/>
</dbReference>
<name>A0A4Q1KF53_9SPHN</name>
<dbReference type="SUPFAM" id="SSF52402">
    <property type="entry name" value="Adenine nucleotide alpha hydrolases-like"/>
    <property type="match status" value="1"/>
</dbReference>
<organism evidence="2 3">
    <name type="scientific">Sphingobium fluviale</name>
    <dbReference type="NCBI Taxonomy" id="2506423"/>
    <lineage>
        <taxon>Bacteria</taxon>
        <taxon>Pseudomonadati</taxon>
        <taxon>Pseudomonadota</taxon>
        <taxon>Alphaproteobacteria</taxon>
        <taxon>Sphingomonadales</taxon>
        <taxon>Sphingomonadaceae</taxon>
        <taxon>Sphingobium</taxon>
    </lineage>
</organism>
<dbReference type="EMBL" id="SBKP01000013">
    <property type="protein sequence ID" value="RXR27244.1"/>
    <property type="molecule type" value="Genomic_DNA"/>
</dbReference>
<protein>
    <submittedName>
        <fullName evidence="2">Universal stress protein</fullName>
    </submittedName>
</protein>
<dbReference type="RefSeq" id="WP_129404887.1">
    <property type="nucleotide sequence ID" value="NZ_SBKP01000013.1"/>
</dbReference>
<feature type="domain" description="UspA" evidence="1">
    <location>
        <begin position="2"/>
        <end position="139"/>
    </location>
</feature>
<proteinExistence type="predicted"/>
<dbReference type="CDD" id="cd00293">
    <property type="entry name" value="USP-like"/>
    <property type="match status" value="1"/>
</dbReference>
<comment type="caution">
    <text evidence="2">The sequence shown here is derived from an EMBL/GenBank/DDBJ whole genome shotgun (WGS) entry which is preliminary data.</text>
</comment>
<dbReference type="OrthoDB" id="9813682at2"/>
<sequence length="151" mass="15994">MRTYLVIMDESPEAEKAIHFAARRAAKTGGGVHIVAVTPPADFVQWGGVQEMMDEEARERAEEMVMGLAGALMQESGIRPTITVRSGEPIPIIRELLKEDATIAALVLAAAANGTPGPLVAHFTGAEAGKMPCPIMIVPGGISSEEMERLS</sequence>
<dbReference type="Gene3D" id="3.40.50.12370">
    <property type="match status" value="1"/>
</dbReference>
<gene>
    <name evidence="2" type="ORF">EQG66_12290</name>
</gene>
<reference evidence="3" key="1">
    <citation type="submission" date="2019-01" db="EMBL/GenBank/DDBJ databases">
        <title>Cytophagaceae bacterium strain CAR-16.</title>
        <authorList>
            <person name="Chen W.-M."/>
        </authorList>
    </citation>
    <scope>NUCLEOTIDE SEQUENCE [LARGE SCALE GENOMIC DNA]</scope>
    <source>
        <strain evidence="3">CHR27</strain>
    </source>
</reference>
<dbReference type="InterPro" id="IPR006016">
    <property type="entry name" value="UspA"/>
</dbReference>
<dbReference type="AlphaFoldDB" id="A0A4Q1KF53"/>
<dbReference type="Proteomes" id="UP000290958">
    <property type="component" value="Unassembled WGS sequence"/>
</dbReference>
<accession>A0A4Q1KF53</accession>